<sequence length="142" mass="15630">MKTSVTIRKSDTVDADAAWAAIRGVDGLDRWFPIIDRCRVEGAGVGAVRIFTIAHDGGEVRDRILEIDEAARRLKYDRFSSPFPVSSYIGTVEIRTIGDKTELIWTVEFESAEAARDDVAALVKSAISDGVDGLFRELRAKA</sequence>
<proteinExistence type="predicted"/>
<reference evidence="1 2" key="1">
    <citation type="submission" date="2019-09" db="EMBL/GenBank/DDBJ databases">
        <title>Isolation and complete genome sequencing of Methylocystis species.</title>
        <authorList>
            <person name="Rumah B.L."/>
            <person name="Stead C.E."/>
            <person name="Stevens B.C."/>
            <person name="Minton N.P."/>
            <person name="Grosse-Honebrink A."/>
            <person name="Zhang Y."/>
        </authorList>
    </citation>
    <scope>NUCLEOTIDE SEQUENCE [LARGE SCALE GENOMIC DNA]</scope>
    <source>
        <strain evidence="1 2">BRCS2</strain>
    </source>
</reference>
<protein>
    <submittedName>
        <fullName evidence="1">SRPBCC family protein</fullName>
    </submittedName>
</protein>
<dbReference type="Proteomes" id="UP000422569">
    <property type="component" value="Chromosome"/>
</dbReference>
<evidence type="ECO:0000313" key="2">
    <source>
        <dbReference type="Proteomes" id="UP000422569"/>
    </source>
</evidence>
<dbReference type="SUPFAM" id="SSF55961">
    <property type="entry name" value="Bet v1-like"/>
    <property type="match status" value="1"/>
</dbReference>
<dbReference type="KEGG" id="mpar:F7D14_05665"/>
<gene>
    <name evidence="1" type="ORF">F7D14_05665</name>
</gene>
<evidence type="ECO:0000313" key="1">
    <source>
        <dbReference type="EMBL" id="QGM97009.1"/>
    </source>
</evidence>
<dbReference type="InterPro" id="IPR019587">
    <property type="entry name" value="Polyketide_cyclase/dehydratase"/>
</dbReference>
<dbReference type="Gene3D" id="3.30.530.20">
    <property type="match status" value="1"/>
</dbReference>
<dbReference type="AlphaFoldDB" id="A0A6B8M5G1"/>
<name>A0A6B8M5G1_9HYPH</name>
<organism evidence="1 2">
    <name type="scientific">Methylocystis parvus</name>
    <dbReference type="NCBI Taxonomy" id="134"/>
    <lineage>
        <taxon>Bacteria</taxon>
        <taxon>Pseudomonadati</taxon>
        <taxon>Pseudomonadota</taxon>
        <taxon>Alphaproteobacteria</taxon>
        <taxon>Hyphomicrobiales</taxon>
        <taxon>Methylocystaceae</taxon>
        <taxon>Methylocystis</taxon>
    </lineage>
</organism>
<dbReference type="InterPro" id="IPR023393">
    <property type="entry name" value="START-like_dom_sf"/>
</dbReference>
<dbReference type="EMBL" id="CP044331">
    <property type="protein sequence ID" value="QGM97009.1"/>
    <property type="molecule type" value="Genomic_DNA"/>
</dbReference>
<dbReference type="PANTHER" id="PTHR39332">
    <property type="entry name" value="BLL4707 PROTEIN"/>
    <property type="match status" value="1"/>
</dbReference>
<dbReference type="RefSeq" id="WP_016918527.1">
    <property type="nucleotide sequence ID" value="NZ_CP044331.1"/>
</dbReference>
<dbReference type="PANTHER" id="PTHR39332:SF7">
    <property type="entry name" value="SRPBCC FAMILY PROTEIN"/>
    <property type="match status" value="1"/>
</dbReference>
<accession>A0A6B8M5G1</accession>
<keyword evidence="2" id="KW-1185">Reference proteome</keyword>
<dbReference type="Pfam" id="PF10604">
    <property type="entry name" value="Polyketide_cyc2"/>
    <property type="match status" value="1"/>
</dbReference>
<dbReference type="CDD" id="cd07821">
    <property type="entry name" value="PYR_PYL_RCAR_like"/>
    <property type="match status" value="1"/>
</dbReference>